<protein>
    <recommendedName>
        <fullName evidence="2">PPM-type phosphatase domain-containing protein</fullName>
    </recommendedName>
</protein>
<dbReference type="RefSeq" id="WP_285736825.1">
    <property type="nucleotide sequence ID" value="NZ_BSSA01000010.1"/>
</dbReference>
<dbReference type="PANTHER" id="PTHR43156">
    <property type="entry name" value="STAGE II SPORULATION PROTEIN E-RELATED"/>
    <property type="match status" value="1"/>
</dbReference>
<accession>A0A9W6Q9N5</accession>
<evidence type="ECO:0000256" key="1">
    <source>
        <dbReference type="ARBA" id="ARBA00022801"/>
    </source>
</evidence>
<dbReference type="SUPFAM" id="SSF81606">
    <property type="entry name" value="PP2C-like"/>
    <property type="match status" value="1"/>
</dbReference>
<evidence type="ECO:0000259" key="2">
    <source>
        <dbReference type="SMART" id="SM00331"/>
    </source>
</evidence>
<comment type="caution">
    <text evidence="3">The sequence shown here is derived from an EMBL/GenBank/DDBJ whole genome shotgun (WGS) entry which is preliminary data.</text>
</comment>
<proteinExistence type="predicted"/>
<dbReference type="GO" id="GO:0016791">
    <property type="term" value="F:phosphatase activity"/>
    <property type="evidence" value="ECO:0007669"/>
    <property type="project" value="TreeGrafter"/>
</dbReference>
<keyword evidence="1" id="KW-0378">Hydrolase</keyword>
<name>A0A9W6Q9N5_9ACTN</name>
<dbReference type="Gene3D" id="3.60.40.10">
    <property type="entry name" value="PPM-type phosphatase domain"/>
    <property type="match status" value="1"/>
</dbReference>
<dbReference type="AlphaFoldDB" id="A0A9W6Q9N5"/>
<dbReference type="PANTHER" id="PTHR43156:SF2">
    <property type="entry name" value="STAGE II SPORULATION PROTEIN E"/>
    <property type="match status" value="1"/>
</dbReference>
<evidence type="ECO:0000313" key="4">
    <source>
        <dbReference type="Proteomes" id="UP001165041"/>
    </source>
</evidence>
<organism evidence="3 4">
    <name type="scientific">Kitasatospora phosalacinea</name>
    <dbReference type="NCBI Taxonomy" id="2065"/>
    <lineage>
        <taxon>Bacteria</taxon>
        <taxon>Bacillati</taxon>
        <taxon>Actinomycetota</taxon>
        <taxon>Actinomycetes</taxon>
        <taxon>Kitasatosporales</taxon>
        <taxon>Streptomycetaceae</taxon>
        <taxon>Kitasatospora</taxon>
    </lineage>
</organism>
<dbReference type="InterPro" id="IPR001932">
    <property type="entry name" value="PPM-type_phosphatase-like_dom"/>
</dbReference>
<reference evidence="3" key="1">
    <citation type="submission" date="2023-02" db="EMBL/GenBank/DDBJ databases">
        <title>Kitasatospora phosalacinea NBRC 14627.</title>
        <authorList>
            <person name="Ichikawa N."/>
            <person name="Sato H."/>
            <person name="Tonouchi N."/>
        </authorList>
    </citation>
    <scope>NUCLEOTIDE SEQUENCE</scope>
    <source>
        <strain evidence="3">NBRC 14627</strain>
    </source>
</reference>
<dbReference type="EMBL" id="BSSA01000010">
    <property type="protein sequence ID" value="GLW71016.1"/>
    <property type="molecule type" value="Genomic_DNA"/>
</dbReference>
<evidence type="ECO:0000313" key="3">
    <source>
        <dbReference type="EMBL" id="GLW71016.1"/>
    </source>
</evidence>
<dbReference type="Proteomes" id="UP001165041">
    <property type="component" value="Unassembled WGS sequence"/>
</dbReference>
<feature type="domain" description="PPM-type phosphatase" evidence="2">
    <location>
        <begin position="186"/>
        <end position="406"/>
    </location>
</feature>
<sequence>MHRHDEERAGAAVLGLLEDSHRAGPRDLPRLVQDAARRLGLTGAWIYLADVQETCLTALPVPPEVPHLTGPAGPGVLDVENSLAGRAYRTGHARTGGGTGTGTGAGAVGWIPIVDGIGRLGVLQVTAPALDEGLLDSCRALASVTALLIATKAAFSDLLVRTGRRRTMTLQAELVRAILPPRTIGSREVTSSAVLEPAYDIGGDAFDHNLADRHLHLTLVDAMGHDLASGGCSAVALAACRSTRRAGGGLADIAGAIDAALTRWIPDRLLTCVIADLDLTTGVLSWVNCGHPTPLLIRRGRILARALERPVHPPLGLPVGLPRTAPTVHTARLEPGDQLLVHSDGVTEGRDAAGLPFGEELLVEVVSRAMADGLPAPEALRRLVRRITAHQGDRLRDDATVLLAAWHPGGP</sequence>
<gene>
    <name evidence="3" type="ORF">Kpho02_33150</name>
</gene>
<dbReference type="InterPro" id="IPR036457">
    <property type="entry name" value="PPM-type-like_dom_sf"/>
</dbReference>
<dbReference type="SMART" id="SM00331">
    <property type="entry name" value="PP2C_SIG"/>
    <property type="match status" value="1"/>
</dbReference>
<dbReference type="Pfam" id="PF07228">
    <property type="entry name" value="SpoIIE"/>
    <property type="match status" value="1"/>
</dbReference>
<dbReference type="InterPro" id="IPR052016">
    <property type="entry name" value="Bact_Sigma-Reg"/>
</dbReference>